<feature type="transmembrane region" description="Helical" evidence="8">
    <location>
        <begin position="155"/>
        <end position="174"/>
    </location>
</feature>
<comment type="caution">
    <text evidence="10">The sequence shown here is derived from an EMBL/GenBank/DDBJ whole genome shotgun (WGS) entry which is preliminary data.</text>
</comment>
<feature type="transmembrane region" description="Helical" evidence="8">
    <location>
        <begin position="190"/>
        <end position="209"/>
    </location>
</feature>
<dbReference type="Gene3D" id="1.10.1060.10">
    <property type="entry name" value="Alpha-helical ferredoxin"/>
    <property type="match status" value="1"/>
</dbReference>
<dbReference type="GO" id="GO:0051539">
    <property type="term" value="F:4 iron, 4 sulfur cluster binding"/>
    <property type="evidence" value="ECO:0007669"/>
    <property type="project" value="UniProtKB-KW"/>
</dbReference>
<dbReference type="EMBL" id="JAAFGW010000034">
    <property type="protein sequence ID" value="NDP47490.1"/>
    <property type="molecule type" value="Genomic_DNA"/>
</dbReference>
<dbReference type="SUPFAM" id="SSF54862">
    <property type="entry name" value="4Fe-4S ferredoxins"/>
    <property type="match status" value="1"/>
</dbReference>
<dbReference type="GO" id="GO:0046872">
    <property type="term" value="F:metal ion binding"/>
    <property type="evidence" value="ECO:0007669"/>
    <property type="project" value="UniProtKB-KW"/>
</dbReference>
<proteinExistence type="predicted"/>
<dbReference type="InterPro" id="IPR017896">
    <property type="entry name" value="4Fe4S_Fe-S-bd"/>
</dbReference>
<keyword evidence="8" id="KW-1133">Transmembrane helix</keyword>
<feature type="transmembrane region" description="Helical" evidence="8">
    <location>
        <begin position="81"/>
        <end position="102"/>
    </location>
</feature>
<dbReference type="InterPro" id="IPR051684">
    <property type="entry name" value="Electron_Trans/Redox"/>
</dbReference>
<keyword evidence="8" id="KW-0472">Membrane</keyword>
<keyword evidence="5" id="KW-0408">Iron</keyword>
<evidence type="ECO:0000256" key="8">
    <source>
        <dbReference type="SAM" id="Phobius"/>
    </source>
</evidence>
<evidence type="ECO:0000256" key="1">
    <source>
        <dbReference type="ARBA" id="ARBA00022448"/>
    </source>
</evidence>
<evidence type="ECO:0000256" key="2">
    <source>
        <dbReference type="ARBA" id="ARBA00022485"/>
    </source>
</evidence>
<organism evidence="10 11">
    <name type="scientific">Sulfuriferula multivorans</name>
    <dbReference type="NCBI Taxonomy" id="1559896"/>
    <lineage>
        <taxon>Bacteria</taxon>
        <taxon>Pseudomonadati</taxon>
        <taxon>Pseudomonadota</taxon>
        <taxon>Betaproteobacteria</taxon>
        <taxon>Nitrosomonadales</taxon>
        <taxon>Sulfuricellaceae</taxon>
        <taxon>Sulfuriferula</taxon>
    </lineage>
</organism>
<keyword evidence="1" id="KW-0813">Transport</keyword>
<dbReference type="PANTHER" id="PTHR30176">
    <property type="entry name" value="FERREDOXIN-TYPE PROTEIN NAPH"/>
    <property type="match status" value="1"/>
</dbReference>
<dbReference type="InterPro" id="IPR009051">
    <property type="entry name" value="Helical_ferredxn"/>
</dbReference>
<evidence type="ECO:0000256" key="5">
    <source>
        <dbReference type="ARBA" id="ARBA00023004"/>
    </source>
</evidence>
<dbReference type="Gene3D" id="2.60.40.10">
    <property type="entry name" value="Immunoglobulins"/>
    <property type="match status" value="1"/>
</dbReference>
<evidence type="ECO:0000313" key="11">
    <source>
        <dbReference type="Proteomes" id="UP000483432"/>
    </source>
</evidence>
<dbReference type="PROSITE" id="PS00198">
    <property type="entry name" value="4FE4S_FER_1"/>
    <property type="match status" value="1"/>
</dbReference>
<keyword evidence="6" id="KW-0411">Iron-sulfur</keyword>
<protein>
    <submittedName>
        <fullName evidence="10">4Fe-4S binding protein</fullName>
    </submittedName>
</protein>
<dbReference type="Pfam" id="PF11614">
    <property type="entry name" value="FixG_C"/>
    <property type="match status" value="1"/>
</dbReference>
<dbReference type="InterPro" id="IPR032879">
    <property type="entry name" value="FixG_C"/>
</dbReference>
<dbReference type="Pfam" id="PF13746">
    <property type="entry name" value="Fer4_18"/>
    <property type="match status" value="2"/>
</dbReference>
<evidence type="ECO:0000256" key="4">
    <source>
        <dbReference type="ARBA" id="ARBA00022982"/>
    </source>
</evidence>
<evidence type="ECO:0000313" key="10">
    <source>
        <dbReference type="EMBL" id="NDP47490.1"/>
    </source>
</evidence>
<keyword evidence="3" id="KW-0479">Metal-binding</keyword>
<feature type="compositionally biased region" description="Basic and acidic residues" evidence="7">
    <location>
        <begin position="488"/>
        <end position="506"/>
    </location>
</feature>
<dbReference type="InterPro" id="IPR013783">
    <property type="entry name" value="Ig-like_fold"/>
</dbReference>
<accession>A0A7C9KXW5</accession>
<sequence length="506" mass="56649">MQTGLEDQLGLYQKRIPIFTRSVKGRFRRFKTSVLVLAYAMFFLLPWIPWTRLDAPAQALLFDLPGRQFLIFGLTVYPQNIIWLAFLLIIAAILLFFVTGLVGRAFCGYFCFQTVWTDFFIWIESAIQGERPTRVRLFRQPWDREKIIKVGSTHALWLLVSFWTGLSFVAYFTYAPQLVLDFFTGRAADAAYITTGLLTLTTYVAAGLMREQVCTYICPYGRFQSVMYEPETLAVHYDAKRGEGVHGRAVVRAGRGIVTERRLARAEGVMSAERRLADLTTGARALAERHEKGLGDCIDCGLCVQVCPAGIDIREGLQYKCISCGLCIDACNTIMDSFGFPRGLIRYDSESNLAAATQAPPRLHWLGLKTLGYGAAFILMSGLLVYSISSQESFDRAVSQIRQPLYVVLSNNDIRNRYQVRITNKAAYEQTYFISATDIPADALDFGGFSEISIKPGHSGLVQVSVHLPPALAAKTERFDLVITPKGKPAEARSESVHFDSPSRRP</sequence>
<dbReference type="GO" id="GO:0005886">
    <property type="term" value="C:plasma membrane"/>
    <property type="evidence" value="ECO:0007669"/>
    <property type="project" value="TreeGrafter"/>
</dbReference>
<keyword evidence="4" id="KW-0249">Electron transport</keyword>
<feature type="transmembrane region" description="Helical" evidence="8">
    <location>
        <begin position="30"/>
        <end position="48"/>
    </location>
</feature>
<evidence type="ECO:0000256" key="7">
    <source>
        <dbReference type="SAM" id="MobiDB-lite"/>
    </source>
</evidence>
<dbReference type="PROSITE" id="PS51379">
    <property type="entry name" value="4FE4S_FER_2"/>
    <property type="match status" value="1"/>
</dbReference>
<dbReference type="PANTHER" id="PTHR30176:SF3">
    <property type="entry name" value="FERREDOXIN-TYPE PROTEIN NAPH"/>
    <property type="match status" value="1"/>
</dbReference>
<dbReference type="Pfam" id="PF12801">
    <property type="entry name" value="Fer4_5"/>
    <property type="match status" value="1"/>
</dbReference>
<dbReference type="Proteomes" id="UP000483432">
    <property type="component" value="Unassembled WGS sequence"/>
</dbReference>
<feature type="transmembrane region" description="Helical" evidence="8">
    <location>
        <begin position="371"/>
        <end position="389"/>
    </location>
</feature>
<evidence type="ECO:0000256" key="6">
    <source>
        <dbReference type="ARBA" id="ARBA00023014"/>
    </source>
</evidence>
<dbReference type="InterPro" id="IPR017900">
    <property type="entry name" value="4Fe4S_Fe_S_CS"/>
</dbReference>
<evidence type="ECO:0000256" key="3">
    <source>
        <dbReference type="ARBA" id="ARBA00022723"/>
    </source>
</evidence>
<gene>
    <name evidence="10" type="ORF">GZ085_03695</name>
</gene>
<feature type="domain" description="4Fe-4S ferredoxin-type" evidence="9">
    <location>
        <begin position="288"/>
        <end position="316"/>
    </location>
</feature>
<reference evidence="10 11" key="1">
    <citation type="submission" date="2019-09" db="EMBL/GenBank/DDBJ databases">
        <title>H2 Metabolism Revealed by Metagenomic Analysis in Subglacial Sediment of East Antarctica.</title>
        <authorList>
            <person name="Yang Z."/>
            <person name="Zhang Y."/>
            <person name="Lv Y."/>
            <person name="Yan W."/>
            <person name="Xiao X."/>
            <person name="Sun B."/>
            <person name="Ma H."/>
        </authorList>
    </citation>
    <scope>NUCLEOTIDE SEQUENCE [LARGE SCALE GENOMIC DNA]</scope>
    <source>
        <strain evidence="10">Bin2_2</strain>
    </source>
</reference>
<keyword evidence="8" id="KW-0812">Transmembrane</keyword>
<dbReference type="AlphaFoldDB" id="A0A7C9KXW5"/>
<evidence type="ECO:0000259" key="9">
    <source>
        <dbReference type="PROSITE" id="PS51379"/>
    </source>
</evidence>
<name>A0A7C9KXW5_9PROT</name>
<keyword evidence="2" id="KW-0004">4Fe-4S</keyword>
<feature type="region of interest" description="Disordered" evidence="7">
    <location>
        <begin position="485"/>
        <end position="506"/>
    </location>
</feature>